<dbReference type="FunFam" id="3.40.50.10380:FF:000003">
    <property type="entry name" value="NADP-dependent malic enzyme"/>
    <property type="match status" value="1"/>
</dbReference>
<dbReference type="FunFam" id="3.40.50.720:FF:000095">
    <property type="entry name" value="NADP-dependent malic enzyme"/>
    <property type="match status" value="1"/>
</dbReference>
<evidence type="ECO:0000256" key="8">
    <source>
        <dbReference type="ARBA" id="ARBA00051384"/>
    </source>
</evidence>
<gene>
    <name evidence="14" type="ORF">B5D82_16665</name>
</gene>
<dbReference type="InterPro" id="IPR012301">
    <property type="entry name" value="Malic_N_dom"/>
</dbReference>
<evidence type="ECO:0000256" key="4">
    <source>
        <dbReference type="ARBA" id="ARBA00023002"/>
    </source>
</evidence>
<evidence type="ECO:0000259" key="12">
    <source>
        <dbReference type="SMART" id="SM00919"/>
    </source>
</evidence>
<dbReference type="OrthoDB" id="9805787at2"/>
<feature type="binding site" evidence="11">
    <location>
        <position position="136"/>
    </location>
    <ligand>
        <name>a divalent metal cation</name>
        <dbReference type="ChEBI" id="CHEBI:60240"/>
    </ligand>
</feature>
<evidence type="ECO:0000256" key="5">
    <source>
        <dbReference type="ARBA" id="ARBA00038964"/>
    </source>
</evidence>
<feature type="active site" description="Proton acceptor" evidence="9">
    <location>
        <position position="93"/>
    </location>
</feature>
<feature type="active site" description="Proton donor" evidence="9">
    <location>
        <position position="38"/>
    </location>
</feature>
<dbReference type="SUPFAM" id="SSF51735">
    <property type="entry name" value="NAD(P)-binding Rossmann-fold domains"/>
    <property type="match status" value="1"/>
</dbReference>
<evidence type="ECO:0000256" key="2">
    <source>
        <dbReference type="ARBA" id="ARBA00008785"/>
    </source>
</evidence>
<comment type="cofactor">
    <cofactor evidence="11">
        <name>Mg(2+)</name>
        <dbReference type="ChEBI" id="CHEBI:18420"/>
    </cofactor>
    <cofactor evidence="11">
        <name>Mn(2+)</name>
        <dbReference type="ChEBI" id="CHEBI:29035"/>
    </cofactor>
    <text evidence="11">Divalent metal cations. Prefers magnesium or manganese.</text>
</comment>
<accession>A0A222GBI1</accession>
<dbReference type="GO" id="GO:0004473">
    <property type="term" value="F:malate dehydrogenase (decarboxylating) (NADP+) activity"/>
    <property type="evidence" value="ECO:0007669"/>
    <property type="project" value="UniProtKB-EC"/>
</dbReference>
<reference evidence="14 15" key="1">
    <citation type="submission" date="2017-08" db="EMBL/GenBank/DDBJ databases">
        <title>Complete genome of Colwellia sp. NB097-1, a psychrophile bacterium ioslated from Bering Sea.</title>
        <authorList>
            <person name="Chen X."/>
        </authorList>
    </citation>
    <scope>NUCLEOTIDE SEQUENCE [LARGE SCALE GENOMIC DNA]</scope>
    <source>
        <strain evidence="14 15">NB097-1</strain>
    </source>
</reference>
<dbReference type="InterPro" id="IPR012302">
    <property type="entry name" value="Malic_NAD-bd"/>
</dbReference>
<evidence type="ECO:0000256" key="9">
    <source>
        <dbReference type="PIRSR" id="PIRSR000106-1"/>
    </source>
</evidence>
<protein>
    <recommendedName>
        <fullName evidence="6">NADP-dependent malic enzyme</fullName>
        <ecNumber evidence="5">1.1.1.40</ecNumber>
    </recommendedName>
</protein>
<evidence type="ECO:0000256" key="1">
    <source>
        <dbReference type="ARBA" id="ARBA00001936"/>
    </source>
</evidence>
<dbReference type="InterPro" id="IPR001891">
    <property type="entry name" value="Malic_OxRdtase"/>
</dbReference>
<name>A0A222GBI1_9GAMM</name>
<dbReference type="SMART" id="SM00919">
    <property type="entry name" value="Malic_M"/>
    <property type="match status" value="1"/>
</dbReference>
<dbReference type="GO" id="GO:0051287">
    <property type="term" value="F:NAD binding"/>
    <property type="evidence" value="ECO:0007669"/>
    <property type="project" value="InterPro"/>
</dbReference>
<evidence type="ECO:0000256" key="6">
    <source>
        <dbReference type="ARBA" id="ARBA00040273"/>
    </source>
</evidence>
<feature type="binding site" evidence="10">
    <location>
        <position position="285"/>
    </location>
    <ligand>
        <name>(S)-malate</name>
        <dbReference type="ChEBI" id="CHEBI:15589"/>
    </ligand>
</feature>
<dbReference type="Gene3D" id="3.40.50.10380">
    <property type="entry name" value="Malic enzyme, N-terminal domain"/>
    <property type="match status" value="1"/>
</dbReference>
<dbReference type="AlphaFoldDB" id="A0A222GBI1"/>
<evidence type="ECO:0000313" key="14">
    <source>
        <dbReference type="EMBL" id="ASP49258.1"/>
    </source>
</evidence>
<dbReference type="GO" id="GO:0046872">
    <property type="term" value="F:metal ion binding"/>
    <property type="evidence" value="ECO:0007669"/>
    <property type="project" value="UniProtKB-KW"/>
</dbReference>
<dbReference type="InterPro" id="IPR051674">
    <property type="entry name" value="Malate_Decarboxylase"/>
</dbReference>
<dbReference type="Proteomes" id="UP000202259">
    <property type="component" value="Chromosome"/>
</dbReference>
<keyword evidence="15" id="KW-1185">Reference proteome</keyword>
<dbReference type="PANTHER" id="PTHR43237:SF4">
    <property type="entry name" value="NADP-DEPENDENT MALIC ENZYME"/>
    <property type="match status" value="1"/>
</dbReference>
<dbReference type="SMART" id="SM01274">
    <property type="entry name" value="malic"/>
    <property type="match status" value="1"/>
</dbReference>
<evidence type="ECO:0000256" key="3">
    <source>
        <dbReference type="ARBA" id="ARBA00022723"/>
    </source>
</evidence>
<evidence type="ECO:0000256" key="7">
    <source>
        <dbReference type="ARBA" id="ARBA00050924"/>
    </source>
</evidence>
<dbReference type="InterPro" id="IPR036291">
    <property type="entry name" value="NAD(P)-bd_dom_sf"/>
</dbReference>
<dbReference type="EC" id="1.1.1.40" evidence="5"/>
<dbReference type="Pfam" id="PF00390">
    <property type="entry name" value="malic"/>
    <property type="match status" value="1"/>
</dbReference>
<dbReference type="InterPro" id="IPR046346">
    <property type="entry name" value="Aminoacid_DH-like_N_sf"/>
</dbReference>
<dbReference type="RefSeq" id="WP_081153116.1">
    <property type="nucleotide sequence ID" value="NZ_CP020465.1"/>
</dbReference>
<feature type="binding site" evidence="11">
    <location>
        <position position="135"/>
    </location>
    <ligand>
        <name>a divalent metal cation</name>
        <dbReference type="ChEBI" id="CHEBI:60240"/>
    </ligand>
</feature>
<keyword evidence="4" id="KW-0560">Oxidoreductase</keyword>
<dbReference type="CDD" id="cd05311">
    <property type="entry name" value="NAD_bind_2_malic_enz"/>
    <property type="match status" value="1"/>
</dbReference>
<feature type="binding site" evidence="11">
    <location>
        <position position="161"/>
    </location>
    <ligand>
        <name>a divalent metal cation</name>
        <dbReference type="ChEBI" id="CHEBI:60240"/>
    </ligand>
</feature>
<dbReference type="InterPro" id="IPR037062">
    <property type="entry name" value="Malic_N_dom_sf"/>
</dbReference>
<dbReference type="PANTHER" id="PTHR43237">
    <property type="entry name" value="NADP-DEPENDENT MALIC ENZYME"/>
    <property type="match status" value="1"/>
</dbReference>
<dbReference type="Gene3D" id="3.40.50.720">
    <property type="entry name" value="NAD(P)-binding Rossmann-like Domain"/>
    <property type="match status" value="1"/>
</dbReference>
<evidence type="ECO:0000313" key="15">
    <source>
        <dbReference type="Proteomes" id="UP000202259"/>
    </source>
</evidence>
<dbReference type="KEGG" id="cber:B5D82_16665"/>
<evidence type="ECO:0000256" key="10">
    <source>
        <dbReference type="PIRSR" id="PIRSR000106-2"/>
    </source>
</evidence>
<keyword evidence="3 11" id="KW-0479">Metal-binding</keyword>
<dbReference type="InterPro" id="IPR045213">
    <property type="entry name" value="Malic_NAD-bd_bact_type"/>
</dbReference>
<comment type="catalytic activity">
    <reaction evidence="7">
        <text>(S)-malate + NADP(+) = pyruvate + CO2 + NADPH</text>
        <dbReference type="Rhea" id="RHEA:18253"/>
        <dbReference type="ChEBI" id="CHEBI:15361"/>
        <dbReference type="ChEBI" id="CHEBI:15589"/>
        <dbReference type="ChEBI" id="CHEBI:16526"/>
        <dbReference type="ChEBI" id="CHEBI:57783"/>
        <dbReference type="ChEBI" id="CHEBI:58349"/>
        <dbReference type="EC" id="1.1.1.40"/>
    </reaction>
</comment>
<feature type="binding site" evidence="10">
    <location>
        <position position="316"/>
    </location>
    <ligand>
        <name>(S)-malate</name>
        <dbReference type="ChEBI" id="CHEBI:15589"/>
    </ligand>
</feature>
<proteinExistence type="inferred from homology"/>
<comment type="cofactor">
    <cofactor evidence="1">
        <name>Mn(2+)</name>
        <dbReference type="ChEBI" id="CHEBI:29035"/>
    </cofactor>
</comment>
<dbReference type="PIRSF" id="PIRSF000106">
    <property type="entry name" value="ME"/>
    <property type="match status" value="1"/>
</dbReference>
<dbReference type="Pfam" id="PF03949">
    <property type="entry name" value="Malic_M"/>
    <property type="match status" value="1"/>
</dbReference>
<dbReference type="SUPFAM" id="SSF53223">
    <property type="entry name" value="Aminoacid dehydrogenase-like, N-terminal domain"/>
    <property type="match status" value="1"/>
</dbReference>
<dbReference type="EMBL" id="CP020465">
    <property type="protein sequence ID" value="ASP49258.1"/>
    <property type="molecule type" value="Genomic_DNA"/>
</dbReference>
<feature type="domain" description="Malic enzyme N-terminal" evidence="13">
    <location>
        <begin position="17"/>
        <end position="150"/>
    </location>
</feature>
<evidence type="ECO:0000259" key="13">
    <source>
        <dbReference type="SMART" id="SM01274"/>
    </source>
</evidence>
<organism evidence="14 15">
    <name type="scientific">Cognaticolwellia beringensis</name>
    <dbReference type="NCBI Taxonomy" id="1967665"/>
    <lineage>
        <taxon>Bacteria</taxon>
        <taxon>Pseudomonadati</taxon>
        <taxon>Pseudomonadota</taxon>
        <taxon>Gammaproteobacteria</taxon>
        <taxon>Alteromonadales</taxon>
        <taxon>Colwelliaceae</taxon>
        <taxon>Cognaticolwellia</taxon>
    </lineage>
</organism>
<comment type="catalytic activity">
    <reaction evidence="8">
        <text>oxaloacetate + H(+) = pyruvate + CO2</text>
        <dbReference type="Rhea" id="RHEA:15641"/>
        <dbReference type="ChEBI" id="CHEBI:15361"/>
        <dbReference type="ChEBI" id="CHEBI:15378"/>
        <dbReference type="ChEBI" id="CHEBI:16452"/>
        <dbReference type="ChEBI" id="CHEBI:16526"/>
        <dbReference type="EC" id="1.1.1.40"/>
    </reaction>
</comment>
<sequence length="412" mass="44597">MSDFKQRALDYHAKPTPGKIAVQITTAAETSEDLSLAYSPGVAEPCRAIAENPDDVYKYTGKGNTVAVISNGSAVLGLGNLGPMASKPVMEGKALLFKRFANIDSFDIEVNHKTPEEFINTVASIADTFGGINLEDIKAPDCFIIEKALQERCKIPIFHDDQHGTAIVTCAAMINALEIQGKDIEHAVIVCLGAGAAAIACMELLIQCGAKREKIYMLDTKGVVHTRRSDLNEYKMLFANNTDKRTLDDAIAEADVFVGVSGPNLLSKEQLLTMAPNPIVFACSNPDPEIKPELAHSVRDDLIMATGRSDYPNQVNNVLCFPFIFRGALDVRARKINNEMKIAAVHAIRTLAKAEVPESVLKASGEKSLSFGKNYIIPRPMDPRLCHNVAKAVAVAAVESGVAQIPMPECYL</sequence>
<comment type="similarity">
    <text evidence="2">Belongs to the malic enzymes family.</text>
</comment>
<evidence type="ECO:0000256" key="11">
    <source>
        <dbReference type="PIRSR" id="PIRSR000106-3"/>
    </source>
</evidence>
<feature type="domain" description="Malic enzyme NAD-binding" evidence="12">
    <location>
        <begin position="162"/>
        <end position="398"/>
    </location>
</feature>